<evidence type="ECO:0000256" key="4">
    <source>
        <dbReference type="ARBA" id="ARBA00023316"/>
    </source>
</evidence>
<proteinExistence type="predicted"/>
<dbReference type="EC" id="3.5.1.28" evidence="2"/>
<dbReference type="AlphaFoldDB" id="H8Z5V9"/>
<feature type="domain" description="N-acetylmuramoyl-L-alanine amidase" evidence="6">
    <location>
        <begin position="25"/>
        <end position="171"/>
    </location>
</feature>
<gene>
    <name evidence="7" type="ORF">Thi970DRAFT_04263</name>
</gene>
<keyword evidence="8" id="KW-1185">Reference proteome</keyword>
<evidence type="ECO:0000256" key="1">
    <source>
        <dbReference type="ARBA" id="ARBA00001561"/>
    </source>
</evidence>
<evidence type="ECO:0000259" key="6">
    <source>
        <dbReference type="SMART" id="SM00644"/>
    </source>
</evidence>
<organism evidence="7 8">
    <name type="scientific">Thiorhodovibrio frisius</name>
    <dbReference type="NCBI Taxonomy" id="631362"/>
    <lineage>
        <taxon>Bacteria</taxon>
        <taxon>Pseudomonadati</taxon>
        <taxon>Pseudomonadota</taxon>
        <taxon>Gammaproteobacteria</taxon>
        <taxon>Chromatiales</taxon>
        <taxon>Chromatiaceae</taxon>
        <taxon>Thiorhodovibrio</taxon>
    </lineage>
</organism>
<dbReference type="PANTHER" id="PTHR30417">
    <property type="entry name" value="N-ACETYLMURAMOYL-L-ALANINE AMIDASE AMID"/>
    <property type="match status" value="1"/>
</dbReference>
<dbReference type="PANTHER" id="PTHR30417:SF1">
    <property type="entry name" value="N-ACETYLMURAMOYL-L-ALANINE AMIDASE AMID"/>
    <property type="match status" value="1"/>
</dbReference>
<dbReference type="InterPro" id="IPR002502">
    <property type="entry name" value="Amidase_domain"/>
</dbReference>
<dbReference type="GO" id="GO:0008745">
    <property type="term" value="F:N-acetylmuramoyl-L-alanine amidase activity"/>
    <property type="evidence" value="ECO:0007669"/>
    <property type="project" value="UniProtKB-EC"/>
</dbReference>
<feature type="chain" id="PRO_5003617430" description="N-acetylmuramoyl-L-alanine amidase" evidence="5">
    <location>
        <begin position="20"/>
        <end position="194"/>
    </location>
</feature>
<evidence type="ECO:0000313" key="8">
    <source>
        <dbReference type="Proteomes" id="UP000002964"/>
    </source>
</evidence>
<dbReference type="EMBL" id="JH603170">
    <property type="protein sequence ID" value="EIC20609.1"/>
    <property type="molecule type" value="Genomic_DNA"/>
</dbReference>
<dbReference type="OrthoDB" id="9794842at2"/>
<dbReference type="GO" id="GO:0009253">
    <property type="term" value="P:peptidoglycan catabolic process"/>
    <property type="evidence" value="ECO:0007669"/>
    <property type="project" value="InterPro"/>
</dbReference>
<keyword evidence="5" id="KW-0732">Signal</keyword>
<dbReference type="GO" id="GO:0071555">
    <property type="term" value="P:cell wall organization"/>
    <property type="evidence" value="ECO:0007669"/>
    <property type="project" value="UniProtKB-KW"/>
</dbReference>
<feature type="signal peptide" evidence="5">
    <location>
        <begin position="1"/>
        <end position="19"/>
    </location>
</feature>
<evidence type="ECO:0000256" key="3">
    <source>
        <dbReference type="ARBA" id="ARBA00022801"/>
    </source>
</evidence>
<dbReference type="Pfam" id="PF01510">
    <property type="entry name" value="Amidase_2"/>
    <property type="match status" value="1"/>
</dbReference>
<keyword evidence="4" id="KW-0961">Cell wall biogenesis/degradation</keyword>
<accession>H8Z5V9</accession>
<dbReference type="CDD" id="cd06583">
    <property type="entry name" value="PGRP"/>
    <property type="match status" value="1"/>
</dbReference>
<reference evidence="7 8" key="2">
    <citation type="submission" date="2011-11" db="EMBL/GenBank/DDBJ databases">
        <authorList>
            <consortium name="US DOE Joint Genome Institute"/>
            <person name="Lucas S."/>
            <person name="Han J."/>
            <person name="Lapidus A."/>
            <person name="Cheng J.-F."/>
            <person name="Goodwin L."/>
            <person name="Pitluck S."/>
            <person name="Peters L."/>
            <person name="Ovchinnikova G."/>
            <person name="Zhang X."/>
            <person name="Detter J.C."/>
            <person name="Han C."/>
            <person name="Tapia R."/>
            <person name="Land M."/>
            <person name="Hauser L."/>
            <person name="Kyrpides N."/>
            <person name="Ivanova N."/>
            <person name="Pagani I."/>
            <person name="Vogl K."/>
            <person name="Liu Z."/>
            <person name="Overmann J."/>
            <person name="Frigaard N.-U."/>
            <person name="Bryant D."/>
            <person name="Woyke T."/>
        </authorList>
    </citation>
    <scope>NUCLEOTIDE SEQUENCE [LARGE SCALE GENOMIC DNA]</scope>
    <source>
        <strain evidence="7 8">970</strain>
    </source>
</reference>
<reference evidence="8" key="1">
    <citation type="submission" date="2011-06" db="EMBL/GenBank/DDBJ databases">
        <authorList>
            <consortium name="US DOE Joint Genome Institute (JGI-PGF)"/>
            <person name="Lucas S."/>
            <person name="Han J."/>
            <person name="Lapidus A."/>
            <person name="Cheng J.-F."/>
            <person name="Goodwin L."/>
            <person name="Pitluck S."/>
            <person name="Peters L."/>
            <person name="Land M.L."/>
            <person name="Hauser L."/>
            <person name="Vogl K."/>
            <person name="Liu Z."/>
            <person name="Overmann J."/>
            <person name="Frigaard N.-U."/>
            <person name="Bryant D.A."/>
            <person name="Woyke T.J."/>
        </authorList>
    </citation>
    <scope>NUCLEOTIDE SEQUENCE [LARGE SCALE GENOMIC DNA]</scope>
    <source>
        <strain evidence="8">970</strain>
    </source>
</reference>
<name>H8Z5V9_9GAMM</name>
<dbReference type="HOGENOM" id="CLU_090349_0_0_6"/>
<protein>
    <recommendedName>
        <fullName evidence="2">N-acetylmuramoyl-L-alanine amidase</fullName>
        <ecNumber evidence="2">3.5.1.28</ecNumber>
    </recommendedName>
</protein>
<evidence type="ECO:0000256" key="5">
    <source>
        <dbReference type="SAM" id="SignalP"/>
    </source>
</evidence>
<evidence type="ECO:0000256" key="2">
    <source>
        <dbReference type="ARBA" id="ARBA00011901"/>
    </source>
</evidence>
<dbReference type="SMART" id="SM00644">
    <property type="entry name" value="Ami_2"/>
    <property type="match status" value="1"/>
</dbReference>
<dbReference type="STRING" id="631362.Thi970DRAFT_04263"/>
<dbReference type="RefSeq" id="WP_009151012.1">
    <property type="nucleotide sequence ID" value="NZ_CP121471.1"/>
</dbReference>
<dbReference type="InterPro" id="IPR051206">
    <property type="entry name" value="NAMLAA_amidase_2"/>
</dbReference>
<dbReference type="InterPro" id="IPR036505">
    <property type="entry name" value="Amidase/PGRP_sf"/>
</dbReference>
<dbReference type="SUPFAM" id="SSF55846">
    <property type="entry name" value="N-acetylmuramoyl-L-alanine amidase-like"/>
    <property type="match status" value="1"/>
</dbReference>
<sequence>MKGVLLLVLFLGLAMPVFALDDQVLVTGKARPDGVRMIVLHATGGPDCVDSRSFRGGTLDGIVGHFLRNRSRISIHYVIGRDGRVVSMVPESQVAWHVRGHNQDSIGIELVNDGDGVDPFAAAQIDTLVDLLLGLLERHQLEPDAIKSHAELDDSTIVCNGVAIKRKQDPGAAFPWERVLAELQLDSDSASVPR</sequence>
<dbReference type="Proteomes" id="UP000002964">
    <property type="component" value="Unassembled WGS sequence"/>
</dbReference>
<evidence type="ECO:0000313" key="7">
    <source>
        <dbReference type="EMBL" id="EIC20609.1"/>
    </source>
</evidence>
<comment type="catalytic activity">
    <reaction evidence="1">
        <text>Hydrolyzes the link between N-acetylmuramoyl residues and L-amino acid residues in certain cell-wall glycopeptides.</text>
        <dbReference type="EC" id="3.5.1.28"/>
    </reaction>
</comment>
<dbReference type="Gene3D" id="3.40.80.10">
    <property type="entry name" value="Peptidoglycan recognition protein-like"/>
    <property type="match status" value="1"/>
</dbReference>
<dbReference type="GO" id="GO:0009254">
    <property type="term" value="P:peptidoglycan turnover"/>
    <property type="evidence" value="ECO:0007669"/>
    <property type="project" value="TreeGrafter"/>
</dbReference>
<dbReference type="eggNOG" id="COG3023">
    <property type="taxonomic scope" value="Bacteria"/>
</dbReference>
<keyword evidence="3" id="KW-0378">Hydrolase</keyword>